<dbReference type="GO" id="GO:0006096">
    <property type="term" value="P:glycolytic process"/>
    <property type="evidence" value="ECO:0007669"/>
    <property type="project" value="UniProtKB-UniRule"/>
</dbReference>
<sequence length="259" mass="26804">MMRQTNEKERDMARKLAAGNWKMNGLRASLAEARALADMFPAPTVGVLLCPPATLIAPMADILKGSKVRIGGQDCHAKPSGAHTGDISAAALVDAGADYVILGHSERRADHGETDHTVAEKTLAAFMAGLAPVVCVGETLAQREGGETLDVIRHQLAGSLPDACDLDTLVIAYEPVWAIGTGKVPTLDQIAEVHNDMRATLIARFGTGAEAIPLLYGGSVKPSNAAEIFATSNVDGALVGGASLKAADFAGIVSALQDA</sequence>
<dbReference type="InterPro" id="IPR035990">
    <property type="entry name" value="TIM_sf"/>
</dbReference>
<dbReference type="NCBIfam" id="TIGR00419">
    <property type="entry name" value="tim"/>
    <property type="match status" value="1"/>
</dbReference>
<feature type="active site" description="Proton acceptor" evidence="9">
    <location>
        <position position="174"/>
    </location>
</feature>
<dbReference type="Proteomes" id="UP000064920">
    <property type="component" value="Chromosome"/>
</dbReference>
<name>A0A0N7HIU7_9RHOB</name>
<evidence type="ECO:0000256" key="6">
    <source>
        <dbReference type="ARBA" id="ARBA00022490"/>
    </source>
</evidence>
<gene>
    <name evidence="9" type="primary">tpiA</name>
    <name evidence="11" type="ORF">IMCC12053_2266</name>
</gene>
<evidence type="ECO:0000256" key="10">
    <source>
        <dbReference type="RuleBase" id="RU363013"/>
    </source>
</evidence>
<comment type="catalytic activity">
    <reaction evidence="1">
        <text>L-erythrulose 1-phosphate = D-erythrulose 4-phosphate</text>
        <dbReference type="Rhea" id="RHEA:49588"/>
        <dbReference type="ChEBI" id="CHEBI:58002"/>
        <dbReference type="ChEBI" id="CHEBI:90796"/>
        <dbReference type="EC" id="5.3.1.33"/>
    </reaction>
</comment>
<dbReference type="SUPFAM" id="SSF51351">
    <property type="entry name" value="Triosephosphate isomerase (TIM)"/>
    <property type="match status" value="1"/>
</dbReference>
<dbReference type="InterPro" id="IPR020861">
    <property type="entry name" value="Triosephosphate_isomerase_AS"/>
</dbReference>
<keyword evidence="5 9" id="KW-0312">Gluconeogenesis</keyword>
<comment type="catalytic activity">
    <reaction evidence="9 10">
        <text>D-glyceraldehyde 3-phosphate = dihydroxyacetone phosphate</text>
        <dbReference type="Rhea" id="RHEA:18585"/>
        <dbReference type="ChEBI" id="CHEBI:57642"/>
        <dbReference type="ChEBI" id="CHEBI:59776"/>
        <dbReference type="EC" id="5.3.1.1"/>
    </reaction>
</comment>
<keyword evidence="12" id="KW-1185">Reference proteome</keyword>
<dbReference type="GO" id="GO:0005829">
    <property type="term" value="C:cytosol"/>
    <property type="evidence" value="ECO:0007669"/>
    <property type="project" value="TreeGrafter"/>
</dbReference>
<organism evidence="11 12">
    <name type="scientific">Celeribacter marinus</name>
    <dbReference type="NCBI Taxonomy" id="1397108"/>
    <lineage>
        <taxon>Bacteria</taxon>
        <taxon>Pseudomonadati</taxon>
        <taxon>Pseudomonadota</taxon>
        <taxon>Alphaproteobacteria</taxon>
        <taxon>Rhodobacterales</taxon>
        <taxon>Roseobacteraceae</taxon>
        <taxon>Celeribacter</taxon>
    </lineage>
</organism>
<dbReference type="GO" id="GO:0046166">
    <property type="term" value="P:glyceraldehyde-3-phosphate biosynthetic process"/>
    <property type="evidence" value="ECO:0007669"/>
    <property type="project" value="TreeGrafter"/>
</dbReference>
<evidence type="ECO:0000256" key="3">
    <source>
        <dbReference type="ARBA" id="ARBA00004939"/>
    </source>
</evidence>
<evidence type="ECO:0000256" key="4">
    <source>
        <dbReference type="ARBA" id="ARBA00007422"/>
    </source>
</evidence>
<dbReference type="PROSITE" id="PS00171">
    <property type="entry name" value="TIM_1"/>
    <property type="match status" value="1"/>
</dbReference>
<comment type="function">
    <text evidence="9">Involved in the gluconeogenesis. Catalyzes stereospecifically the conversion of dihydroxyacetone phosphate (DHAP) to D-glyceraldehyde-3-phosphate (G3P).</text>
</comment>
<dbReference type="EC" id="5.3.1.1" evidence="9 10"/>
<evidence type="ECO:0000256" key="2">
    <source>
        <dbReference type="ARBA" id="ARBA00004680"/>
    </source>
</evidence>
<feature type="binding site" evidence="9">
    <location>
        <begin position="20"/>
        <end position="22"/>
    </location>
    <ligand>
        <name>substrate</name>
    </ligand>
</feature>
<dbReference type="Pfam" id="PF00121">
    <property type="entry name" value="TIM"/>
    <property type="match status" value="1"/>
</dbReference>
<dbReference type="PANTHER" id="PTHR21139">
    <property type="entry name" value="TRIOSEPHOSPHATE ISOMERASE"/>
    <property type="match status" value="1"/>
</dbReference>
<dbReference type="CDD" id="cd00311">
    <property type="entry name" value="TIM"/>
    <property type="match status" value="1"/>
</dbReference>
<comment type="subcellular location">
    <subcellularLocation>
        <location evidence="9 10">Cytoplasm</location>
    </subcellularLocation>
</comment>
<evidence type="ECO:0000256" key="9">
    <source>
        <dbReference type="HAMAP-Rule" id="MF_00147"/>
    </source>
</evidence>
<dbReference type="Gene3D" id="3.20.20.70">
    <property type="entry name" value="Aldolase class I"/>
    <property type="match status" value="1"/>
</dbReference>
<comment type="pathway">
    <text evidence="3">Carbohydrate metabolism; erythritol degradation.</text>
</comment>
<comment type="pathway">
    <text evidence="2 9 10">Carbohydrate degradation; glycolysis; D-glyceraldehyde 3-phosphate from glycerone phosphate: step 1/1.</text>
</comment>
<dbReference type="PROSITE" id="PS51440">
    <property type="entry name" value="TIM_2"/>
    <property type="match status" value="1"/>
</dbReference>
<dbReference type="GO" id="GO:0004807">
    <property type="term" value="F:triose-phosphate isomerase activity"/>
    <property type="evidence" value="ECO:0007669"/>
    <property type="project" value="UniProtKB-UniRule"/>
</dbReference>
<dbReference type="STRING" id="1397108.IMCC12053_2266"/>
<dbReference type="UniPathway" id="UPA01066"/>
<feature type="binding site" evidence="9">
    <location>
        <begin position="240"/>
        <end position="241"/>
    </location>
    <ligand>
        <name>substrate</name>
    </ligand>
</feature>
<evidence type="ECO:0000256" key="7">
    <source>
        <dbReference type="ARBA" id="ARBA00023152"/>
    </source>
</evidence>
<dbReference type="GO" id="GO:0006094">
    <property type="term" value="P:gluconeogenesis"/>
    <property type="evidence" value="ECO:0007669"/>
    <property type="project" value="UniProtKB-UniRule"/>
</dbReference>
<evidence type="ECO:0000256" key="1">
    <source>
        <dbReference type="ARBA" id="ARBA00000148"/>
    </source>
</evidence>
<keyword evidence="6 9" id="KW-0963">Cytoplasm</keyword>
<accession>A0A0N7HIU7</accession>
<dbReference type="FunFam" id="3.20.20.70:FF:000016">
    <property type="entry name" value="Triosephosphate isomerase"/>
    <property type="match status" value="1"/>
</dbReference>
<evidence type="ECO:0000313" key="12">
    <source>
        <dbReference type="Proteomes" id="UP000064920"/>
    </source>
</evidence>
<dbReference type="PATRIC" id="fig|1397108.4.peg.2317"/>
<comment type="pathway">
    <text evidence="9 10">Carbohydrate biosynthesis; gluconeogenesis.</text>
</comment>
<dbReference type="InterPro" id="IPR022896">
    <property type="entry name" value="TrioseP_Isoase_bac/euk"/>
</dbReference>
<dbReference type="EMBL" id="CP012023">
    <property type="protein sequence ID" value="ALI56213.1"/>
    <property type="molecule type" value="Genomic_DNA"/>
</dbReference>
<dbReference type="UniPathway" id="UPA00138"/>
<reference evidence="11 12" key="1">
    <citation type="submission" date="2015-05" db="EMBL/GenBank/DDBJ databases">
        <authorList>
            <person name="Wang D.B."/>
            <person name="Wang M."/>
        </authorList>
    </citation>
    <scope>NUCLEOTIDE SEQUENCE [LARGE SCALE GENOMIC DNA]</scope>
    <source>
        <strain evidence="11 12">IMCC 12053</strain>
    </source>
</reference>
<dbReference type="InterPro" id="IPR013785">
    <property type="entry name" value="Aldolase_TIM"/>
</dbReference>
<protein>
    <recommendedName>
        <fullName evidence="9 10">Triosephosphate isomerase</fullName>
        <shortName evidence="9">TIM</shortName>
        <shortName evidence="9">TPI</shortName>
        <ecNumber evidence="9 10">5.3.1.1</ecNumber>
    </recommendedName>
    <alternativeName>
        <fullName evidence="9">Triose-phosphate isomerase</fullName>
    </alternativeName>
</protein>
<comment type="similarity">
    <text evidence="4 9 10">Belongs to the triosephosphate isomerase family.</text>
</comment>
<dbReference type="KEGG" id="cmar:IMCC12053_2266"/>
<comment type="subunit">
    <text evidence="9 10">Homodimer.</text>
</comment>
<dbReference type="GO" id="GO:0019563">
    <property type="term" value="P:glycerol catabolic process"/>
    <property type="evidence" value="ECO:0007669"/>
    <property type="project" value="TreeGrafter"/>
</dbReference>
<feature type="active site" description="Electrophile" evidence="9">
    <location>
        <position position="104"/>
    </location>
</feature>
<dbReference type="PANTHER" id="PTHR21139:SF42">
    <property type="entry name" value="TRIOSEPHOSPHATE ISOMERASE"/>
    <property type="match status" value="1"/>
</dbReference>
<keyword evidence="8 9" id="KW-0413">Isomerase</keyword>
<dbReference type="HAMAP" id="MF_00147_B">
    <property type="entry name" value="TIM_B"/>
    <property type="match status" value="1"/>
</dbReference>
<dbReference type="UniPathway" id="UPA00109">
    <property type="reaction ID" value="UER00189"/>
</dbReference>
<feature type="binding site" evidence="9">
    <location>
        <position position="219"/>
    </location>
    <ligand>
        <name>substrate</name>
    </ligand>
</feature>
<feature type="binding site" evidence="9">
    <location>
        <position position="180"/>
    </location>
    <ligand>
        <name>substrate</name>
    </ligand>
</feature>
<keyword evidence="7 9" id="KW-0324">Glycolysis</keyword>
<evidence type="ECO:0000256" key="8">
    <source>
        <dbReference type="ARBA" id="ARBA00023235"/>
    </source>
</evidence>
<dbReference type="InterPro" id="IPR000652">
    <property type="entry name" value="Triosephosphate_isomerase"/>
</dbReference>
<proteinExistence type="inferred from homology"/>
<evidence type="ECO:0000313" key="11">
    <source>
        <dbReference type="EMBL" id="ALI56213.1"/>
    </source>
</evidence>
<evidence type="ECO:0000256" key="5">
    <source>
        <dbReference type="ARBA" id="ARBA00022432"/>
    </source>
</evidence>
<dbReference type="AlphaFoldDB" id="A0A0N7HIU7"/>